<reference evidence="1 2" key="1">
    <citation type="submission" date="2017-09" db="EMBL/GenBank/DDBJ databases">
        <title>Depth-based differentiation of microbial function through sediment-hosted aquifers and enrichment of novel symbionts in the deep terrestrial subsurface.</title>
        <authorList>
            <person name="Probst A.J."/>
            <person name="Ladd B."/>
            <person name="Jarett J.K."/>
            <person name="Geller-Mcgrath D.E."/>
            <person name="Sieber C.M."/>
            <person name="Emerson J.B."/>
            <person name="Anantharaman K."/>
            <person name="Thomas B.C."/>
            <person name="Malmstrom R."/>
            <person name="Stieglmeier M."/>
            <person name="Klingl A."/>
            <person name="Woyke T."/>
            <person name="Ryan C.M."/>
            <person name="Banfield J.F."/>
        </authorList>
    </citation>
    <scope>NUCLEOTIDE SEQUENCE [LARGE SCALE GENOMIC DNA]</scope>
    <source>
        <strain evidence="1">CG22_combo_CG10-13_8_21_14_all_43_18</strain>
    </source>
</reference>
<proteinExistence type="predicted"/>
<sequence>EEKTATPPALQSFSLTVLNQAPGKSVFVDEIFTDGPLWVVIIENNNGEPGNILGAGLFDAGETAGVVELLRGTVEGGAYYAGLYNEDSNLPTNRVFDLEKDLPLSDRNGDIIYAEFKTSVIPREF</sequence>
<dbReference type="AlphaFoldDB" id="A0A2H0DX30"/>
<evidence type="ECO:0000313" key="2">
    <source>
        <dbReference type="Proteomes" id="UP000231276"/>
    </source>
</evidence>
<comment type="caution">
    <text evidence="1">The sequence shown here is derived from an EMBL/GenBank/DDBJ whole genome shotgun (WGS) entry which is preliminary data.</text>
</comment>
<evidence type="ECO:0000313" key="1">
    <source>
        <dbReference type="EMBL" id="PIP86732.1"/>
    </source>
</evidence>
<dbReference type="Proteomes" id="UP000231276">
    <property type="component" value="Unassembled WGS sequence"/>
</dbReference>
<accession>A0A2H0DX30</accession>
<organism evidence="1 2">
    <name type="scientific">Candidatus Campbellbacteria bacterium CG22_combo_CG10-13_8_21_14_all_43_18</name>
    <dbReference type="NCBI Taxonomy" id="1974530"/>
    <lineage>
        <taxon>Bacteria</taxon>
        <taxon>Candidatus Campbelliibacteriota</taxon>
    </lineage>
</organism>
<protein>
    <submittedName>
        <fullName evidence="1">Uncharacterized protein</fullName>
    </submittedName>
</protein>
<name>A0A2H0DX30_9BACT</name>
<gene>
    <name evidence="1" type="ORF">COW82_00345</name>
</gene>
<dbReference type="EMBL" id="PCTS01000006">
    <property type="protein sequence ID" value="PIP86732.1"/>
    <property type="molecule type" value="Genomic_DNA"/>
</dbReference>
<feature type="non-terminal residue" evidence="1">
    <location>
        <position position="1"/>
    </location>
</feature>